<dbReference type="InterPro" id="IPR036322">
    <property type="entry name" value="WD40_repeat_dom_sf"/>
</dbReference>
<keyword evidence="8" id="KW-0206">Cytoskeleton</keyword>
<evidence type="ECO:0000259" key="14">
    <source>
        <dbReference type="Pfam" id="PF24762"/>
    </source>
</evidence>
<keyword evidence="2" id="KW-0963">Cytoplasm</keyword>
<evidence type="ECO:0000256" key="7">
    <source>
        <dbReference type="ARBA" id="ARBA00023069"/>
    </source>
</evidence>
<dbReference type="GO" id="GO:0060271">
    <property type="term" value="P:cilium assembly"/>
    <property type="evidence" value="ECO:0007669"/>
    <property type="project" value="TreeGrafter"/>
</dbReference>
<evidence type="ECO:0000259" key="11">
    <source>
        <dbReference type="Pfam" id="PF23145"/>
    </source>
</evidence>
<dbReference type="PANTHER" id="PTHR14920">
    <property type="entry name" value="OSMOTIC AVOIDANCE ABNORMAL PROTEIN 1/WD REPEAT MEMBRANE PROTEIN"/>
    <property type="match status" value="1"/>
</dbReference>
<dbReference type="SUPFAM" id="SSF50978">
    <property type="entry name" value="WD40 repeat-like"/>
    <property type="match status" value="1"/>
</dbReference>
<proteinExistence type="predicted"/>
<sequence>MLLPSLGCRATRNDIAFHWSMFALLSYIVIFNDEKKELGEGEAIFEWRSRGNYLAVAGWNNSVKLYDRSGNLIDELVLPGQVEALSWDRNGDMLAIIHDKGTTVTLWEFASKTVNKLDSGMSGREKPTFILWSQISPVLAVGYDTGNFLFYNQRTSRKTSAIGKHQGAIICGAFSNNDWLAIGSTDAMITVNSIDGGVIYSFMCNTGPSLIKFCDRKLPNDKNANPNVTVSAILGQNTIVLADLSGNIQPRSLQCQARYGEIVTYSWYRGDFLLLGFAKGFFVCVSTIASEIGQEVYAVKDFKTYLSSMCVNESSSKILLTGDNQIRVRELSHLDEIVEIAEVNIKNNDLRCTATNYDGQLVAVSTNSGTLHLFLTKMPILGAAYRNTIAILSSLNEITVFREGEKNPVAVVKIEMEPTGIALGPKHIAVSMNNRAWLYEIVEMKGVRHVYEIEYLSTVNAMHLNEKYAVAKLDNRAQLRKFHDENGQYNTEGGGFVIPDPEHANYGLLDITLTDNFLIYCTNDGHLYYYSLADETYVNEYKHLARITSLYPEPGGITLCFFDERLDAYIYNPTDDEPIKIPSIDSTAHLKNCLWENFSVDRDTFVVCDSDTVHIFLVSKNQIENISLVKIGFTKIPYGYIPLILSKGIVHCQTQNGRIGSVLLENCRIDMVLDGKSINTLGKLLDQALSLNRWMYAWRICEYTKIHEHWNKFAIAATKNGEVDLAIRIFKQIDAVGIVWSLEEIQYIEEKALLNGYLAQLLGNFDRAEEFFLQSSKPREALDMRRDLLHWDKALSLATRLAEEEVPVISKEYAQQLEFMGNYGQALVQYENGLIENPDESNEQILEHNEICHSGIARMCIRTGNIQKGIEIAASIGGRAIKRDCAIILEQLKQYADATYLYELGHFYDRAAAASLRAKNWTKVGTLLPKVHSPKIHAAYGKVMEGEKKYNQAADAYRYARDYDNLVRLLLEHLNKPEEAVCIVRESRSVEGAKLVAKFFTKLGDQDSAIQFLVLSHCQQEAFQLAEMEQKMDVFADAVEDDGTLDIFLQLADYYAKNTNPQKAGFFYYKAGQYSKALDYLLINGEDTQVMNTAIACAVEARDPDLNSHLIDYLLGEADGIPKNPKFLFKYYISMKMYREAAKTAVVVAAEEQANGSYRIAHKLLFGMYQELQNEGIKVPLEMQNNLMLLHSYLIIKSLVKRGEHMKAARMLIRVASSISRFPAHIVPILTTTVIECTKAGLKQSAFKFAVELLKDCNRKSIDEKYRRKIEAIVRKPDKLADPDEPKTCCPYCDNPTEESILVCASCKNLIPYCIVTGLHLITNDFTVCPSCGFPGFYSELKRLQDEKKNCPMCGDELSDLKLVDDAKRFLMGDKKIQNKN</sequence>
<dbReference type="SMART" id="SM00320">
    <property type="entry name" value="WD40"/>
    <property type="match status" value="5"/>
</dbReference>
<dbReference type="Pfam" id="PF23387">
    <property type="entry name" value="TPR_IFT80_172"/>
    <property type="match status" value="1"/>
</dbReference>
<dbReference type="Proteomes" id="UP000277928">
    <property type="component" value="Unassembled WGS sequence"/>
</dbReference>
<dbReference type="FunFam" id="1.25.40.470:FF:000009">
    <property type="entry name" value="WD repeat-containing protein 19 isoform X1"/>
    <property type="match status" value="1"/>
</dbReference>
<keyword evidence="16" id="KW-1185">Reference proteome</keyword>
<evidence type="ECO:0000256" key="6">
    <source>
        <dbReference type="ARBA" id="ARBA00022803"/>
    </source>
</evidence>
<keyword evidence="4" id="KW-0677">Repeat</keyword>
<evidence type="ECO:0000256" key="3">
    <source>
        <dbReference type="ARBA" id="ARBA00022574"/>
    </source>
</evidence>
<feature type="domain" description="WDR19 WD40 repeat" evidence="10">
    <location>
        <begin position="389"/>
        <end position="665"/>
    </location>
</feature>
<protein>
    <submittedName>
        <fullName evidence="15">Uncharacterized protein</fullName>
    </submittedName>
</protein>
<reference evidence="15 16" key="1">
    <citation type="submission" date="2018-08" db="EMBL/GenBank/DDBJ databases">
        <authorList>
            <person name="Laetsch R D."/>
            <person name="Stevens L."/>
            <person name="Kumar S."/>
            <person name="Blaxter L. M."/>
        </authorList>
    </citation>
    <scope>NUCLEOTIDE SEQUENCE [LARGE SCALE GENOMIC DNA]</scope>
</reference>
<dbReference type="EMBL" id="UYRX01000172">
    <property type="protein sequence ID" value="VDK76355.1"/>
    <property type="molecule type" value="Genomic_DNA"/>
</dbReference>
<evidence type="ECO:0000256" key="9">
    <source>
        <dbReference type="ARBA" id="ARBA00023273"/>
    </source>
</evidence>
<evidence type="ECO:0000313" key="15">
    <source>
        <dbReference type="EMBL" id="VDK76355.1"/>
    </source>
</evidence>
<keyword evidence="3" id="KW-0853">WD repeat</keyword>
<evidence type="ECO:0000256" key="5">
    <source>
        <dbReference type="ARBA" id="ARBA00022794"/>
    </source>
</evidence>
<evidence type="ECO:0000259" key="13">
    <source>
        <dbReference type="Pfam" id="PF23389"/>
    </source>
</evidence>
<evidence type="ECO:0000259" key="12">
    <source>
        <dbReference type="Pfam" id="PF23387"/>
    </source>
</evidence>
<evidence type="ECO:0000256" key="8">
    <source>
        <dbReference type="ARBA" id="ARBA00023212"/>
    </source>
</evidence>
<dbReference type="GO" id="GO:0005929">
    <property type="term" value="C:cilium"/>
    <property type="evidence" value="ECO:0007669"/>
    <property type="project" value="UniProtKB-ARBA"/>
</dbReference>
<accession>A0A3P6T6H6</accession>
<organism evidence="15 16">
    <name type="scientific">Litomosoides sigmodontis</name>
    <name type="common">Filarial nematode worm</name>
    <dbReference type="NCBI Taxonomy" id="42156"/>
    <lineage>
        <taxon>Eukaryota</taxon>
        <taxon>Metazoa</taxon>
        <taxon>Ecdysozoa</taxon>
        <taxon>Nematoda</taxon>
        <taxon>Chromadorea</taxon>
        <taxon>Rhabditida</taxon>
        <taxon>Spirurina</taxon>
        <taxon>Spiruromorpha</taxon>
        <taxon>Filarioidea</taxon>
        <taxon>Onchocercidae</taxon>
        <taxon>Litomosoides</taxon>
    </lineage>
</organism>
<evidence type="ECO:0000256" key="1">
    <source>
        <dbReference type="ARBA" id="ARBA00004120"/>
    </source>
</evidence>
<dbReference type="InterPro" id="IPR015943">
    <property type="entry name" value="WD40/YVTN_repeat-like_dom_sf"/>
</dbReference>
<dbReference type="OMA" id="NDMLTHT"/>
<dbReference type="InterPro" id="IPR011990">
    <property type="entry name" value="TPR-like_helical_dom_sf"/>
</dbReference>
<dbReference type="InterPro" id="IPR056168">
    <property type="entry name" value="TPR_IF140/IFT172/WDR19"/>
</dbReference>
<gene>
    <name evidence="15" type="ORF">NLS_LOCUS3264</name>
</gene>
<keyword evidence="7" id="KW-0969">Cilium</keyword>
<comment type="subcellular location">
    <subcellularLocation>
        <location evidence="1">Cytoplasm</location>
        <location evidence="1">Cytoskeleton</location>
        <location evidence="1">Cilium basal body</location>
    </subcellularLocation>
</comment>
<dbReference type="Pfam" id="PF23389">
    <property type="entry name" value="Beta-prop_WDR19_1st"/>
    <property type="match status" value="1"/>
</dbReference>
<dbReference type="InterPro" id="IPR057855">
    <property type="entry name" value="Beta-prop_WDR19_1st"/>
</dbReference>
<dbReference type="OrthoDB" id="10250638at2759"/>
<dbReference type="InterPro" id="IPR056170">
    <property type="entry name" value="Znf_IFT121-like"/>
</dbReference>
<dbReference type="SUPFAM" id="SSF69322">
    <property type="entry name" value="Tricorn protease domain 2"/>
    <property type="match status" value="1"/>
</dbReference>
<dbReference type="InterPro" id="IPR056157">
    <property type="entry name" value="TPR_IFT80_172_dom"/>
</dbReference>
<dbReference type="SUPFAM" id="SSF48452">
    <property type="entry name" value="TPR-like"/>
    <property type="match status" value="1"/>
</dbReference>
<feature type="domain" description="WDR19 first beta-propeller" evidence="13">
    <location>
        <begin position="44"/>
        <end position="369"/>
    </location>
</feature>
<dbReference type="Pfam" id="PF23145">
    <property type="entry name" value="Zf_2nd_IFT121"/>
    <property type="match status" value="1"/>
</dbReference>
<keyword evidence="6" id="KW-0802">TPR repeat</keyword>
<evidence type="ECO:0000259" key="10">
    <source>
        <dbReference type="Pfam" id="PF15911"/>
    </source>
</evidence>
<dbReference type="InterPro" id="IPR001680">
    <property type="entry name" value="WD40_rpt"/>
</dbReference>
<dbReference type="PANTHER" id="PTHR14920:SF0">
    <property type="entry name" value="WD REPEAT DOMAIN 19"/>
    <property type="match status" value="1"/>
</dbReference>
<name>A0A3P6T6H6_LITSI</name>
<dbReference type="Pfam" id="PF24762">
    <property type="entry name" value="TPR_IF140-IFT172"/>
    <property type="match status" value="1"/>
</dbReference>
<dbReference type="GO" id="GO:0035721">
    <property type="term" value="P:intraciliary retrograde transport"/>
    <property type="evidence" value="ECO:0007669"/>
    <property type="project" value="InterPro"/>
</dbReference>
<dbReference type="Gene3D" id="1.25.40.470">
    <property type="match status" value="2"/>
</dbReference>
<evidence type="ECO:0000256" key="2">
    <source>
        <dbReference type="ARBA" id="ARBA00022490"/>
    </source>
</evidence>
<feature type="domain" description="IF140/IFT172/WDR19 TPR" evidence="14">
    <location>
        <begin position="854"/>
        <end position="1214"/>
    </location>
</feature>
<keyword evidence="9" id="KW-0966">Cell projection</keyword>
<dbReference type="InterPro" id="IPR039468">
    <property type="entry name" value="WDR19_WD40_rpt"/>
</dbReference>
<dbReference type="Pfam" id="PF15911">
    <property type="entry name" value="Beta-prop_WDR19_2nd"/>
    <property type="match status" value="1"/>
</dbReference>
<dbReference type="GO" id="GO:0030991">
    <property type="term" value="C:intraciliary transport particle A"/>
    <property type="evidence" value="ECO:0007669"/>
    <property type="project" value="TreeGrafter"/>
</dbReference>
<evidence type="ECO:0000256" key="4">
    <source>
        <dbReference type="ARBA" id="ARBA00022737"/>
    </source>
</evidence>
<dbReference type="STRING" id="42156.A0A3P6T6H6"/>
<dbReference type="Gene3D" id="2.130.10.10">
    <property type="entry name" value="YVTN repeat-like/Quinoprotein amine dehydrogenase"/>
    <property type="match status" value="3"/>
</dbReference>
<dbReference type="InterPro" id="IPR040379">
    <property type="entry name" value="WDR19/dyf-2"/>
</dbReference>
<dbReference type="GO" id="GO:0008104">
    <property type="term" value="P:intracellular protein localization"/>
    <property type="evidence" value="ECO:0007669"/>
    <property type="project" value="UniProtKB-ARBA"/>
</dbReference>
<feature type="domain" description="IFT121-like zinc finger" evidence="11">
    <location>
        <begin position="1312"/>
        <end position="1356"/>
    </location>
</feature>
<keyword evidence="5" id="KW-0970">Cilium biogenesis/degradation</keyword>
<evidence type="ECO:0000313" key="16">
    <source>
        <dbReference type="Proteomes" id="UP000277928"/>
    </source>
</evidence>
<feature type="domain" description="IFT80/172/WDR35 TPR" evidence="12">
    <location>
        <begin position="710"/>
        <end position="801"/>
    </location>
</feature>